<comment type="catalytic activity">
    <reaction evidence="4">
        <text>a 2'-deoxyadenosine in DNA + S-adenosyl-L-methionine = an N(6)-methyl-2'-deoxyadenosine in DNA + S-adenosyl-L-homocysteine + H(+)</text>
        <dbReference type="Rhea" id="RHEA:15197"/>
        <dbReference type="Rhea" id="RHEA-COMP:12418"/>
        <dbReference type="Rhea" id="RHEA-COMP:12419"/>
        <dbReference type="ChEBI" id="CHEBI:15378"/>
        <dbReference type="ChEBI" id="CHEBI:57856"/>
        <dbReference type="ChEBI" id="CHEBI:59789"/>
        <dbReference type="ChEBI" id="CHEBI:90615"/>
        <dbReference type="ChEBI" id="CHEBI:90616"/>
        <dbReference type="EC" id="2.1.1.72"/>
    </reaction>
</comment>
<dbReference type="Proteomes" id="UP000734271">
    <property type="component" value="Unassembled WGS sequence"/>
</dbReference>
<dbReference type="InterPro" id="IPR029063">
    <property type="entry name" value="SAM-dependent_MTases_sf"/>
</dbReference>
<evidence type="ECO:0000259" key="5">
    <source>
        <dbReference type="Pfam" id="PF20473"/>
    </source>
</evidence>
<dbReference type="PANTHER" id="PTHR33841:SF1">
    <property type="entry name" value="DNA METHYLTRANSFERASE A"/>
    <property type="match status" value="1"/>
</dbReference>
<protein>
    <recommendedName>
        <fullName evidence="1">site-specific DNA-methyltransferase (adenine-specific)</fullName>
        <ecNumber evidence="1">2.1.1.72</ecNumber>
    </recommendedName>
</protein>
<accession>A0ABS7SZQ0</accession>
<dbReference type="EC" id="2.1.1.72" evidence="1"/>
<sequence>MTKTYISLRRFENEILKELYGNQIVMGETHNPIKVSISQFYGIEINDFAVSVARTALWIAESQMLKETEDIVNITLNFLPLKSYPNILEGNALRMDWEDLVSKDELNYIMGNPPFVGSRYMDKSQSDELKNIFGKAKNIGKLDYVTGWYKKSAEFIEENEIECAFISTNSISQGEQVSLFL</sequence>
<dbReference type="EMBL" id="JAIPME010000002">
    <property type="protein sequence ID" value="MBZ2387006.1"/>
    <property type="molecule type" value="Genomic_DNA"/>
</dbReference>
<evidence type="ECO:0000256" key="1">
    <source>
        <dbReference type="ARBA" id="ARBA00011900"/>
    </source>
</evidence>
<comment type="caution">
    <text evidence="6">The sequence shown here is derived from an EMBL/GenBank/DDBJ whole genome shotgun (WGS) entry which is preliminary data.</text>
</comment>
<evidence type="ECO:0000256" key="2">
    <source>
        <dbReference type="ARBA" id="ARBA00022603"/>
    </source>
</evidence>
<proteinExistence type="predicted"/>
<evidence type="ECO:0000313" key="7">
    <source>
        <dbReference type="Proteomes" id="UP000734271"/>
    </source>
</evidence>
<evidence type="ECO:0000256" key="3">
    <source>
        <dbReference type="ARBA" id="ARBA00022679"/>
    </source>
</evidence>
<dbReference type="PANTHER" id="PTHR33841">
    <property type="entry name" value="DNA METHYLTRANSFERASE YEEA-RELATED"/>
    <property type="match status" value="1"/>
</dbReference>
<dbReference type="InterPro" id="IPR046816">
    <property type="entry name" value="MmeI_Mtase"/>
</dbReference>
<feature type="domain" description="MmeI-like DNA-methyltransferase" evidence="5">
    <location>
        <begin position="4"/>
        <end position="179"/>
    </location>
</feature>
<evidence type="ECO:0000256" key="4">
    <source>
        <dbReference type="ARBA" id="ARBA00047942"/>
    </source>
</evidence>
<gene>
    <name evidence="6" type="ORF">K8P03_06890</name>
</gene>
<dbReference type="SUPFAM" id="SSF53335">
    <property type="entry name" value="S-adenosyl-L-methionine-dependent methyltransferases"/>
    <property type="match status" value="1"/>
</dbReference>
<organism evidence="6 7">
    <name type="scientific">Anaerococcus murdochii</name>
    <dbReference type="NCBI Taxonomy" id="411577"/>
    <lineage>
        <taxon>Bacteria</taxon>
        <taxon>Bacillati</taxon>
        <taxon>Bacillota</taxon>
        <taxon>Tissierellia</taxon>
        <taxon>Tissierellales</taxon>
        <taxon>Peptoniphilaceae</taxon>
        <taxon>Anaerococcus</taxon>
    </lineage>
</organism>
<name>A0ABS7SZQ0_9FIRM</name>
<keyword evidence="2" id="KW-0489">Methyltransferase</keyword>
<reference evidence="6 7" key="1">
    <citation type="submission" date="2021-08" db="EMBL/GenBank/DDBJ databases">
        <title>FDA dAtabase for Regulatory Grade micrObial Sequences (FDA-ARGOS): Supporting development and validation of Infectious Disease Dx tests.</title>
        <authorList>
            <person name="Sproer C."/>
            <person name="Gronow S."/>
            <person name="Severitt S."/>
            <person name="Schroder I."/>
            <person name="Tallon L."/>
            <person name="Sadzewicz L."/>
            <person name="Zhao X."/>
            <person name="Boylan J."/>
            <person name="Ott S."/>
            <person name="Bowen H."/>
            <person name="Vavikolanu K."/>
            <person name="Hazen T."/>
            <person name="Aluvathingal J."/>
            <person name="Nadendla S."/>
            <person name="Lowell S."/>
            <person name="Myers T."/>
            <person name="Yan Y."/>
            <person name="Sichtig H."/>
        </authorList>
    </citation>
    <scope>NUCLEOTIDE SEQUENCE [LARGE SCALE GENOMIC DNA]</scope>
    <source>
        <strain evidence="6 7">FDAARGOS_1460</strain>
    </source>
</reference>
<keyword evidence="7" id="KW-1185">Reference proteome</keyword>
<evidence type="ECO:0000313" key="6">
    <source>
        <dbReference type="EMBL" id="MBZ2387006.1"/>
    </source>
</evidence>
<dbReference type="Gene3D" id="3.40.50.150">
    <property type="entry name" value="Vaccinia Virus protein VP39"/>
    <property type="match status" value="1"/>
</dbReference>
<dbReference type="InterPro" id="IPR050953">
    <property type="entry name" value="N4_N6_ade-DNA_methylase"/>
</dbReference>
<keyword evidence="3" id="KW-0808">Transferase</keyword>
<dbReference type="Pfam" id="PF20473">
    <property type="entry name" value="MmeI_Mtase"/>
    <property type="match status" value="1"/>
</dbReference>